<dbReference type="PANTHER" id="PTHR43818">
    <property type="entry name" value="BCDNA.GH03377"/>
    <property type="match status" value="1"/>
</dbReference>
<evidence type="ECO:0000259" key="2">
    <source>
        <dbReference type="Pfam" id="PF01408"/>
    </source>
</evidence>
<protein>
    <submittedName>
        <fullName evidence="3">Gfo/Idh/MocA family oxidoreductase</fullName>
    </submittedName>
</protein>
<dbReference type="Gene3D" id="3.40.50.720">
    <property type="entry name" value="NAD(P)-binding Rossmann-like Domain"/>
    <property type="match status" value="1"/>
</dbReference>
<dbReference type="Proteomes" id="UP000318578">
    <property type="component" value="Unassembled WGS sequence"/>
</dbReference>
<dbReference type="PANTHER" id="PTHR43818:SF11">
    <property type="entry name" value="BCDNA.GH03377"/>
    <property type="match status" value="1"/>
</dbReference>
<gene>
    <name evidence="3" type="ORF">FNH06_03430</name>
</gene>
<dbReference type="OrthoDB" id="9771072at2"/>
<organism evidence="3 4">
    <name type="scientific">Amycolatopsis acidiphila</name>
    <dbReference type="NCBI Taxonomy" id="715473"/>
    <lineage>
        <taxon>Bacteria</taxon>
        <taxon>Bacillati</taxon>
        <taxon>Actinomycetota</taxon>
        <taxon>Actinomycetes</taxon>
        <taxon>Pseudonocardiales</taxon>
        <taxon>Pseudonocardiaceae</taxon>
        <taxon>Amycolatopsis</taxon>
    </lineage>
</organism>
<evidence type="ECO:0000313" key="3">
    <source>
        <dbReference type="EMBL" id="TVT25333.1"/>
    </source>
</evidence>
<name>A0A558AM51_9PSEU</name>
<dbReference type="SUPFAM" id="SSF51735">
    <property type="entry name" value="NAD(P)-binding Rossmann-fold domains"/>
    <property type="match status" value="1"/>
</dbReference>
<accession>A0A558AM51</accession>
<dbReference type="GO" id="GO:0016491">
    <property type="term" value="F:oxidoreductase activity"/>
    <property type="evidence" value="ECO:0007669"/>
    <property type="project" value="UniProtKB-KW"/>
</dbReference>
<dbReference type="GO" id="GO:0000166">
    <property type="term" value="F:nucleotide binding"/>
    <property type="evidence" value="ECO:0007669"/>
    <property type="project" value="InterPro"/>
</dbReference>
<dbReference type="RefSeq" id="WP_144633381.1">
    <property type="nucleotide sequence ID" value="NZ_BNAX01000014.1"/>
</dbReference>
<proteinExistence type="predicted"/>
<dbReference type="EMBL" id="VJZA01000003">
    <property type="protein sequence ID" value="TVT25333.1"/>
    <property type="molecule type" value="Genomic_DNA"/>
</dbReference>
<dbReference type="SUPFAM" id="SSF55347">
    <property type="entry name" value="Glyceraldehyde-3-phosphate dehydrogenase-like, C-terminal domain"/>
    <property type="match status" value="1"/>
</dbReference>
<dbReference type="InterPro" id="IPR036291">
    <property type="entry name" value="NAD(P)-bd_dom_sf"/>
</dbReference>
<keyword evidence="4" id="KW-1185">Reference proteome</keyword>
<dbReference type="AlphaFoldDB" id="A0A558AM51"/>
<evidence type="ECO:0000313" key="4">
    <source>
        <dbReference type="Proteomes" id="UP000318578"/>
    </source>
</evidence>
<reference evidence="3 4" key="1">
    <citation type="submission" date="2019-07" db="EMBL/GenBank/DDBJ databases">
        <title>New species of Amycolatopsis and Streptomyces.</title>
        <authorList>
            <person name="Duangmal K."/>
            <person name="Teo W.F.A."/>
            <person name="Lipun K."/>
        </authorList>
    </citation>
    <scope>NUCLEOTIDE SEQUENCE [LARGE SCALE GENOMIC DNA]</scope>
    <source>
        <strain evidence="3 4">JCM 30562</strain>
    </source>
</reference>
<evidence type="ECO:0000256" key="1">
    <source>
        <dbReference type="ARBA" id="ARBA00023002"/>
    </source>
</evidence>
<feature type="domain" description="Gfo/Idh/MocA-like oxidoreductase N-terminal" evidence="2">
    <location>
        <begin position="7"/>
        <end position="123"/>
    </location>
</feature>
<dbReference type="Pfam" id="PF01408">
    <property type="entry name" value="GFO_IDH_MocA"/>
    <property type="match status" value="1"/>
</dbReference>
<keyword evidence="1" id="KW-0560">Oxidoreductase</keyword>
<comment type="caution">
    <text evidence="3">The sequence shown here is derived from an EMBL/GenBank/DDBJ whole genome shotgun (WGS) entry which is preliminary data.</text>
</comment>
<dbReference type="InterPro" id="IPR000683">
    <property type="entry name" value="Gfo/Idh/MocA-like_OxRdtase_N"/>
</dbReference>
<dbReference type="Gene3D" id="3.30.360.10">
    <property type="entry name" value="Dihydrodipicolinate Reductase, domain 2"/>
    <property type="match status" value="1"/>
</dbReference>
<sequence>MSSEKVLRVGIVGLEFGAEFIPIYQRHRNAEMYAICQRTESKLNEVGDRYGVDVRYTDYARMLADPNIDVIHINTPLQLHADQVVAALEAGKHVGCTIPMATSVDDCRRIVEAQRRTGLTYMMMETTVYSREFFFLEQNYLDGNLGKLQFFRSSHHQDMTGWPSYWDGMPPMYNATHAISPTLALAGHQAEYVQCLGSGSVFDRMKDAYGSPYAIESTHIKFLDSDVAAEVTRHLWAVAREYRESFDVYGSIRSFEWAQTEDAAHVLYLGETPERIEVPDFAHRLPEEIRSFTTAGVYTGDGETEHRSFVQGGGHGGSHPHLAHRLLMSVLGEAEPYPNAVQAANITCAGILSHESALRGGERVYLPDWTLSDAKPHVVELAQDVEPPWAAA</sequence>
<dbReference type="InterPro" id="IPR050463">
    <property type="entry name" value="Gfo/Idh/MocA_oxidrdct_glycsds"/>
</dbReference>